<dbReference type="InterPro" id="IPR016167">
    <property type="entry name" value="FAD-bd_PCMH_sub1"/>
</dbReference>
<dbReference type="InterPro" id="IPR011601">
    <property type="entry name" value="MurB_C"/>
</dbReference>
<feature type="active site" evidence="19">
    <location>
        <position position="183"/>
    </location>
</feature>
<evidence type="ECO:0000256" key="13">
    <source>
        <dbReference type="ARBA" id="ARBA00022984"/>
    </source>
</evidence>
<dbReference type="Gene3D" id="3.90.78.10">
    <property type="entry name" value="UDP-N-acetylenolpyruvoylglucosamine reductase, C-terminal domain"/>
    <property type="match status" value="1"/>
</dbReference>
<keyword evidence="13 19" id="KW-0573">Peptidoglycan synthesis</keyword>
<reference evidence="21" key="1">
    <citation type="submission" date="2022-07" db="EMBL/GenBank/DDBJ databases">
        <title>Ectorhizobium quercum gen.nov., sp. nov.</title>
        <authorList>
            <person name="Ma T."/>
            <person name="Li Y."/>
        </authorList>
    </citation>
    <scope>NUCLEOTIDE SEQUENCE</scope>
    <source>
        <strain evidence="21">BDR2-2</strain>
    </source>
</reference>
<evidence type="ECO:0000256" key="5">
    <source>
        <dbReference type="ARBA" id="ARBA00012518"/>
    </source>
</evidence>
<dbReference type="GO" id="GO:0071949">
    <property type="term" value="F:FAD binding"/>
    <property type="evidence" value="ECO:0007669"/>
    <property type="project" value="InterPro"/>
</dbReference>
<evidence type="ECO:0000256" key="11">
    <source>
        <dbReference type="ARBA" id="ARBA00022857"/>
    </source>
</evidence>
<evidence type="ECO:0000256" key="8">
    <source>
        <dbReference type="ARBA" id="ARBA00022618"/>
    </source>
</evidence>
<keyword evidence="22" id="KW-1185">Reference proteome</keyword>
<dbReference type="InterPro" id="IPR036318">
    <property type="entry name" value="FAD-bd_PCMH-like_sf"/>
</dbReference>
<dbReference type="GO" id="GO:0009252">
    <property type="term" value="P:peptidoglycan biosynthetic process"/>
    <property type="evidence" value="ECO:0007669"/>
    <property type="project" value="UniProtKB-UniRule"/>
</dbReference>
<evidence type="ECO:0000256" key="4">
    <source>
        <dbReference type="ARBA" id="ARBA00004752"/>
    </source>
</evidence>
<evidence type="ECO:0000256" key="9">
    <source>
        <dbReference type="ARBA" id="ARBA00022630"/>
    </source>
</evidence>
<keyword evidence="16 19" id="KW-0961">Cell wall biogenesis/degradation</keyword>
<gene>
    <name evidence="19 21" type="primary">murB</name>
    <name evidence="21" type="ORF">NOF55_05020</name>
</gene>
<dbReference type="AlphaFoldDB" id="A0AAE3MWW2"/>
<keyword evidence="8 19" id="KW-0132">Cell division</keyword>
<dbReference type="GO" id="GO:0005829">
    <property type="term" value="C:cytosol"/>
    <property type="evidence" value="ECO:0007669"/>
    <property type="project" value="TreeGrafter"/>
</dbReference>
<comment type="function">
    <text evidence="2 19">Cell wall formation.</text>
</comment>
<dbReference type="InterPro" id="IPR006094">
    <property type="entry name" value="Oxid_FAD_bind_N"/>
</dbReference>
<dbReference type="SUPFAM" id="SSF56176">
    <property type="entry name" value="FAD-binding/transporter-associated domain-like"/>
    <property type="match status" value="1"/>
</dbReference>
<dbReference type="Gene3D" id="3.30.465.10">
    <property type="match status" value="1"/>
</dbReference>
<name>A0AAE3MWW2_9HYPH</name>
<keyword evidence="7 19" id="KW-0963">Cytoplasm</keyword>
<comment type="catalytic activity">
    <reaction evidence="18 19">
        <text>UDP-N-acetyl-alpha-D-muramate + NADP(+) = UDP-N-acetyl-3-O-(1-carboxyvinyl)-alpha-D-glucosamine + NADPH + H(+)</text>
        <dbReference type="Rhea" id="RHEA:12248"/>
        <dbReference type="ChEBI" id="CHEBI:15378"/>
        <dbReference type="ChEBI" id="CHEBI:57783"/>
        <dbReference type="ChEBI" id="CHEBI:58349"/>
        <dbReference type="ChEBI" id="CHEBI:68483"/>
        <dbReference type="ChEBI" id="CHEBI:70757"/>
        <dbReference type="EC" id="1.3.1.98"/>
    </reaction>
</comment>
<dbReference type="Pfam" id="PF02873">
    <property type="entry name" value="MurB_C"/>
    <property type="match status" value="1"/>
</dbReference>
<comment type="caution">
    <text evidence="21">The sequence shown here is derived from an EMBL/GenBank/DDBJ whole genome shotgun (WGS) entry which is preliminary data.</text>
</comment>
<keyword evidence="9 19" id="KW-0285">Flavoprotein</keyword>
<dbReference type="GO" id="GO:0008762">
    <property type="term" value="F:UDP-N-acetylmuramate dehydrogenase activity"/>
    <property type="evidence" value="ECO:0007669"/>
    <property type="project" value="UniProtKB-UniRule"/>
</dbReference>
<evidence type="ECO:0000256" key="3">
    <source>
        <dbReference type="ARBA" id="ARBA00004496"/>
    </source>
</evidence>
<evidence type="ECO:0000256" key="16">
    <source>
        <dbReference type="ARBA" id="ARBA00023316"/>
    </source>
</evidence>
<dbReference type="Pfam" id="PF01565">
    <property type="entry name" value="FAD_binding_4"/>
    <property type="match status" value="1"/>
</dbReference>
<dbReference type="PANTHER" id="PTHR21071">
    <property type="entry name" value="UDP-N-ACETYLENOLPYRUVOYLGLUCOSAMINE REDUCTASE"/>
    <property type="match status" value="1"/>
</dbReference>
<organism evidence="21 22">
    <name type="scientific">Ectorhizobium quercum</name>
    <dbReference type="NCBI Taxonomy" id="2965071"/>
    <lineage>
        <taxon>Bacteria</taxon>
        <taxon>Pseudomonadati</taxon>
        <taxon>Pseudomonadota</taxon>
        <taxon>Alphaproteobacteria</taxon>
        <taxon>Hyphomicrobiales</taxon>
        <taxon>Rhizobiaceae</taxon>
        <taxon>Ectorhizobium</taxon>
    </lineage>
</organism>
<feature type="active site" description="Proton donor" evidence="19">
    <location>
        <position position="233"/>
    </location>
</feature>
<keyword evidence="14 19" id="KW-0560">Oxidoreductase</keyword>
<dbReference type="NCBIfam" id="TIGR00179">
    <property type="entry name" value="murB"/>
    <property type="match status" value="1"/>
</dbReference>
<protein>
    <recommendedName>
        <fullName evidence="6 19">UDP-N-acetylenolpyruvoylglucosamine reductase</fullName>
        <ecNumber evidence="5 19">1.3.1.98</ecNumber>
    </recommendedName>
    <alternativeName>
        <fullName evidence="17 19">UDP-N-acetylmuramate dehydrogenase</fullName>
    </alternativeName>
</protein>
<accession>A0AAE3MWW2</accession>
<evidence type="ECO:0000256" key="12">
    <source>
        <dbReference type="ARBA" id="ARBA00022960"/>
    </source>
</evidence>
<dbReference type="InterPro" id="IPR036635">
    <property type="entry name" value="MurB_C_sf"/>
</dbReference>
<comment type="cofactor">
    <cofactor evidence="1 19">
        <name>FAD</name>
        <dbReference type="ChEBI" id="CHEBI:57692"/>
    </cofactor>
</comment>
<dbReference type="Proteomes" id="UP001208771">
    <property type="component" value="Unassembled WGS sequence"/>
</dbReference>
<evidence type="ECO:0000259" key="20">
    <source>
        <dbReference type="PROSITE" id="PS51387"/>
    </source>
</evidence>
<sequence length="325" mass="35533">MKQVDGEKLLASLGEGVKELRGRLTTDAPMERATWFQAGGMAELLFHPHDEDDLIAFLKLLPEEVPLTVIGLGSNLLVRDGGISGAVVRLSAKGFGQAEFIGDNRIRAGAICPDKTISAVAMDNDLGGFHFYYGIPGSIGGALTMNAGANGGETSERVVEVHAVDRKGNRHVLTKTDMGYGYRHSHPPEEGLIFTQAIFEGFPEDRAKIRADMDAVRQHRETVQPIREKTGGSTFKNPEGHSAWELIDEAGCRGMMIGGAQMSSLHCNFMINTGHASAYDLEYLGENVRQRVFEHSGIKLQWEIRRLGKFIPGREVKPFLGATTE</sequence>
<evidence type="ECO:0000256" key="15">
    <source>
        <dbReference type="ARBA" id="ARBA00023306"/>
    </source>
</evidence>
<evidence type="ECO:0000313" key="22">
    <source>
        <dbReference type="Proteomes" id="UP001208771"/>
    </source>
</evidence>
<evidence type="ECO:0000256" key="10">
    <source>
        <dbReference type="ARBA" id="ARBA00022827"/>
    </source>
</evidence>
<dbReference type="NCBIfam" id="NF010480">
    <property type="entry name" value="PRK13905.1"/>
    <property type="match status" value="1"/>
</dbReference>
<evidence type="ECO:0000256" key="6">
    <source>
        <dbReference type="ARBA" id="ARBA00015188"/>
    </source>
</evidence>
<dbReference type="InterPro" id="IPR003170">
    <property type="entry name" value="MurB"/>
</dbReference>
<dbReference type="GO" id="GO:0008360">
    <property type="term" value="P:regulation of cell shape"/>
    <property type="evidence" value="ECO:0007669"/>
    <property type="project" value="UniProtKB-KW"/>
</dbReference>
<dbReference type="SUPFAM" id="SSF56194">
    <property type="entry name" value="Uridine diphospho-N-Acetylenolpyruvylglucosamine reductase, MurB, C-terminal domain"/>
    <property type="match status" value="1"/>
</dbReference>
<feature type="active site" evidence="19">
    <location>
        <position position="303"/>
    </location>
</feature>
<keyword evidence="10 19" id="KW-0274">FAD</keyword>
<comment type="subcellular location">
    <subcellularLocation>
        <location evidence="3 19">Cytoplasm</location>
    </subcellularLocation>
</comment>
<dbReference type="PROSITE" id="PS51387">
    <property type="entry name" value="FAD_PCMH"/>
    <property type="match status" value="1"/>
</dbReference>
<dbReference type="PANTHER" id="PTHR21071:SF4">
    <property type="entry name" value="UDP-N-ACETYLENOLPYRUVOYLGLUCOSAMINE REDUCTASE"/>
    <property type="match status" value="1"/>
</dbReference>
<keyword evidence="12 19" id="KW-0133">Cell shape</keyword>
<dbReference type="Gene3D" id="3.30.43.10">
    <property type="entry name" value="Uridine Diphospho-n-acetylenolpyruvylglucosamine Reductase, domain 2"/>
    <property type="match status" value="1"/>
</dbReference>
<comment type="pathway">
    <text evidence="4 19">Cell wall biogenesis; peptidoglycan biosynthesis.</text>
</comment>
<evidence type="ECO:0000256" key="18">
    <source>
        <dbReference type="ARBA" id="ARBA00048914"/>
    </source>
</evidence>
<keyword evidence="15 19" id="KW-0131">Cell cycle</keyword>
<evidence type="ECO:0000313" key="21">
    <source>
        <dbReference type="EMBL" id="MCX8996463.1"/>
    </source>
</evidence>
<evidence type="ECO:0000256" key="7">
    <source>
        <dbReference type="ARBA" id="ARBA00022490"/>
    </source>
</evidence>
<keyword evidence="11 19" id="KW-0521">NADP</keyword>
<dbReference type="EC" id="1.3.1.98" evidence="5 19"/>
<dbReference type="GO" id="GO:0071555">
    <property type="term" value="P:cell wall organization"/>
    <property type="evidence" value="ECO:0007669"/>
    <property type="project" value="UniProtKB-KW"/>
</dbReference>
<dbReference type="EMBL" id="JANFPI010000002">
    <property type="protein sequence ID" value="MCX8996463.1"/>
    <property type="molecule type" value="Genomic_DNA"/>
</dbReference>
<evidence type="ECO:0000256" key="14">
    <source>
        <dbReference type="ARBA" id="ARBA00023002"/>
    </source>
</evidence>
<dbReference type="RefSeq" id="WP_306410252.1">
    <property type="nucleotide sequence ID" value="NZ_JANFPI010000002.1"/>
</dbReference>
<proteinExistence type="inferred from homology"/>
<dbReference type="InterPro" id="IPR016166">
    <property type="entry name" value="FAD-bd_PCMH"/>
</dbReference>
<evidence type="ECO:0000256" key="17">
    <source>
        <dbReference type="ARBA" id="ARBA00031026"/>
    </source>
</evidence>
<comment type="similarity">
    <text evidence="19">Belongs to the MurB family.</text>
</comment>
<dbReference type="HAMAP" id="MF_00037">
    <property type="entry name" value="MurB"/>
    <property type="match status" value="1"/>
</dbReference>
<dbReference type="GO" id="GO:0051301">
    <property type="term" value="P:cell division"/>
    <property type="evidence" value="ECO:0007669"/>
    <property type="project" value="UniProtKB-KW"/>
</dbReference>
<evidence type="ECO:0000256" key="1">
    <source>
        <dbReference type="ARBA" id="ARBA00001974"/>
    </source>
</evidence>
<dbReference type="InterPro" id="IPR016169">
    <property type="entry name" value="FAD-bd_PCMH_sub2"/>
</dbReference>
<evidence type="ECO:0000256" key="2">
    <source>
        <dbReference type="ARBA" id="ARBA00003921"/>
    </source>
</evidence>
<feature type="domain" description="FAD-binding PCMH-type" evidence="20">
    <location>
        <begin position="37"/>
        <end position="218"/>
    </location>
</feature>
<evidence type="ECO:0000256" key="19">
    <source>
        <dbReference type="HAMAP-Rule" id="MF_00037"/>
    </source>
</evidence>